<dbReference type="InterPro" id="IPR012337">
    <property type="entry name" value="RNaseH-like_sf"/>
</dbReference>
<keyword evidence="3" id="KW-1185">Reference proteome</keyword>
<dbReference type="Proteomes" id="UP001159405">
    <property type="component" value="Unassembled WGS sequence"/>
</dbReference>
<evidence type="ECO:0000259" key="1">
    <source>
        <dbReference type="PROSITE" id="PS50994"/>
    </source>
</evidence>
<comment type="caution">
    <text evidence="2">The sequence shown here is derived from an EMBL/GenBank/DDBJ whole genome shotgun (WGS) entry which is preliminary data.</text>
</comment>
<dbReference type="Gene3D" id="3.30.420.10">
    <property type="entry name" value="Ribonuclease H-like superfamily/Ribonuclease H"/>
    <property type="match status" value="1"/>
</dbReference>
<name>A0ABN8PDJ1_9CNID</name>
<accession>A0ABN8PDJ1</accession>
<gene>
    <name evidence="2" type="ORF">PLOB_00040451</name>
</gene>
<evidence type="ECO:0000313" key="3">
    <source>
        <dbReference type="Proteomes" id="UP001159405"/>
    </source>
</evidence>
<dbReference type="SUPFAM" id="SSF53098">
    <property type="entry name" value="Ribonuclease H-like"/>
    <property type="match status" value="1"/>
</dbReference>
<protein>
    <recommendedName>
        <fullName evidence="1">Integrase catalytic domain-containing protein</fullName>
    </recommendedName>
</protein>
<dbReference type="PROSITE" id="PS50994">
    <property type="entry name" value="INTEGRASE"/>
    <property type="match status" value="1"/>
</dbReference>
<dbReference type="EMBL" id="CALNXK010000062">
    <property type="protein sequence ID" value="CAH3139138.1"/>
    <property type="molecule type" value="Genomic_DNA"/>
</dbReference>
<proteinExistence type="predicted"/>
<dbReference type="InterPro" id="IPR036397">
    <property type="entry name" value="RNaseH_sf"/>
</dbReference>
<reference evidence="2 3" key="1">
    <citation type="submission" date="2022-05" db="EMBL/GenBank/DDBJ databases">
        <authorList>
            <consortium name="Genoscope - CEA"/>
            <person name="William W."/>
        </authorList>
    </citation>
    <scope>NUCLEOTIDE SEQUENCE [LARGE SCALE GENOMIC DNA]</scope>
</reference>
<dbReference type="InterPro" id="IPR001584">
    <property type="entry name" value="Integrase_cat-core"/>
</dbReference>
<feature type="domain" description="Integrase catalytic" evidence="1">
    <location>
        <begin position="63"/>
        <end position="223"/>
    </location>
</feature>
<evidence type="ECO:0000313" key="2">
    <source>
        <dbReference type="EMBL" id="CAH3139138.1"/>
    </source>
</evidence>
<sequence>MPSFGRPFDHSSHSTQPPILSLGEMVVKRYLYFLDLDKAVSRVSDGCHSCAAIGSSPTARIDQSTSPPPDAIGRSFATDVIKCSRELIFLLLETVTSYFSSVSLEDERHQTLRNAIGKRYLEFRPMDGPTVVIRTDPPHGFKALVDDPLLKKHRITIELGQAKNPNKNPVAERAVQELELELLHQEPLGGAISPLTLPVATSALNFCIHSPGLSSREMWRQRDQFSNQPLPLADDHLIALQHEQRLSNHPNSERSKVPLHNRHPSPFIDVGDLVYLHSDRNKSRAQRPLPCCSHRSIIL</sequence>
<organism evidence="2 3">
    <name type="scientific">Porites lobata</name>
    <dbReference type="NCBI Taxonomy" id="104759"/>
    <lineage>
        <taxon>Eukaryota</taxon>
        <taxon>Metazoa</taxon>
        <taxon>Cnidaria</taxon>
        <taxon>Anthozoa</taxon>
        <taxon>Hexacorallia</taxon>
        <taxon>Scleractinia</taxon>
        <taxon>Fungiina</taxon>
        <taxon>Poritidae</taxon>
        <taxon>Porites</taxon>
    </lineage>
</organism>